<evidence type="ECO:0000256" key="1">
    <source>
        <dbReference type="ARBA" id="ARBA00022441"/>
    </source>
</evidence>
<dbReference type="InterPro" id="IPR015915">
    <property type="entry name" value="Kelch-typ_b-propeller"/>
</dbReference>
<dbReference type="InterPro" id="IPR006652">
    <property type="entry name" value="Kelch_1"/>
</dbReference>
<dbReference type="Gene3D" id="2.120.10.80">
    <property type="entry name" value="Kelch-type beta propeller"/>
    <property type="match status" value="2"/>
</dbReference>
<dbReference type="BioCyc" id="HAUR316274:GHYA-4414-MONOMER"/>
<dbReference type="GO" id="GO:0016020">
    <property type="term" value="C:membrane"/>
    <property type="evidence" value="ECO:0007669"/>
    <property type="project" value="InterPro"/>
</dbReference>
<dbReference type="STRING" id="316274.Haur_4361"/>
<reference evidence="5 6" key="1">
    <citation type="journal article" date="2011" name="Stand. Genomic Sci.">
        <title>Complete genome sequence of the filamentous gliding predatory bacterium Herpetosiphon aurantiacus type strain (114-95(T)).</title>
        <authorList>
            <person name="Kiss H."/>
            <person name="Nett M."/>
            <person name="Domin N."/>
            <person name="Martin K."/>
            <person name="Maresca J.A."/>
            <person name="Copeland A."/>
            <person name="Lapidus A."/>
            <person name="Lucas S."/>
            <person name="Berry K.W."/>
            <person name="Glavina Del Rio T."/>
            <person name="Dalin E."/>
            <person name="Tice H."/>
            <person name="Pitluck S."/>
            <person name="Richardson P."/>
            <person name="Bruce D."/>
            <person name="Goodwin L."/>
            <person name="Han C."/>
            <person name="Detter J.C."/>
            <person name="Schmutz J."/>
            <person name="Brettin T."/>
            <person name="Land M."/>
            <person name="Hauser L."/>
            <person name="Kyrpides N.C."/>
            <person name="Ivanova N."/>
            <person name="Goker M."/>
            <person name="Woyke T."/>
            <person name="Klenk H.P."/>
            <person name="Bryant D.A."/>
        </authorList>
    </citation>
    <scope>NUCLEOTIDE SEQUENCE [LARGE SCALE GENOMIC DNA]</scope>
    <source>
        <strain evidence="6">ATCC 23779 / DSM 785 / 114-95</strain>
    </source>
</reference>
<protein>
    <submittedName>
        <fullName evidence="5">Kelch repeat-containing protein</fullName>
    </submittedName>
</protein>
<name>A9AYV3_HERA2</name>
<dbReference type="EMBL" id="CP000875">
    <property type="protein sequence ID" value="ABX06993.1"/>
    <property type="molecule type" value="Genomic_DNA"/>
</dbReference>
<dbReference type="Gene3D" id="2.60.120.200">
    <property type="match status" value="1"/>
</dbReference>
<evidence type="ECO:0000313" key="6">
    <source>
        <dbReference type="Proteomes" id="UP000000787"/>
    </source>
</evidence>
<proteinExistence type="predicted"/>
<feature type="compositionally biased region" description="Low complexity" evidence="3">
    <location>
        <begin position="616"/>
        <end position="699"/>
    </location>
</feature>
<dbReference type="InterPro" id="IPR000998">
    <property type="entry name" value="MAM_dom"/>
</dbReference>
<dbReference type="PROSITE" id="PS50060">
    <property type="entry name" value="MAM_2"/>
    <property type="match status" value="1"/>
</dbReference>
<evidence type="ECO:0000259" key="4">
    <source>
        <dbReference type="PROSITE" id="PS50060"/>
    </source>
</evidence>
<evidence type="ECO:0000313" key="5">
    <source>
        <dbReference type="EMBL" id="ABX06993.1"/>
    </source>
</evidence>
<sequence length="717" mass="76693">MTTRTLRIVLLLGLVLLFFGGSYTQARELQQPMPRSQTVLVPTTYINESFDSISFPPLNWSTTIITSTDTPDPEWTYVTSATRPTAQPHTGAGMAHFNSYSTINGNAARLSVVLTPTTSVLRVSFWYYHSAIFPTSADTLLLQTSSDNQNYITRASYPRYRATDGWTQYQLDLPFASAGQPFYLGFLGISDFGANLLLDDVLIQDTPPIEIFGTTSNQGCAGDTLLYPLSVRNNYPNAQTLDLNLAVSAWPSSLPFNQLAIPAQSSRPITVNVQIPATAQPHTSDQTTLQLSNGLVELNQAIVTNCALGQWIDREDSLVAARYSSVVSADGALFQIGGQGPNNNSPALANTLRYQPITGSWQQRAAMLTPVFGADAATLNGEIYVAGGYTTGGSTTTGLISSLQIYSPTLDTWRSGPSLPIALAYYQSAVVNGKLYIIGGSNGSNALTSVWIFDPIAQVWNAGSALMRARAFASAGVIGNKIYVAGGTATISNQTAMDTMEIFDPNLGFWMPAPNLPRRQMQGGDAQILDRFFVITTGYSMPVVASNSSLIFDQQTNQWSEVLLNSSRYGAEADSINDTVFVVGGRQFANNVFTMSSRNESFQICRFVLTTATPTPTATATSTATATNTPTNTATATPTATATNTPTNTATNTPTNTPTVTLTPTNTSTATVTNTPTNTPTVTATGSPTHTPTNTPTATQTLDVPDLFLPLVGVELR</sequence>
<dbReference type="AlphaFoldDB" id="A9AYV3"/>
<dbReference type="PANTHER" id="PTHR46344">
    <property type="entry name" value="OS02G0202900 PROTEIN"/>
    <property type="match status" value="1"/>
</dbReference>
<dbReference type="SUPFAM" id="SSF117281">
    <property type="entry name" value="Kelch motif"/>
    <property type="match status" value="1"/>
</dbReference>
<feature type="domain" description="MAM" evidence="4">
    <location>
        <begin position="46"/>
        <end position="222"/>
    </location>
</feature>
<keyword evidence="6" id="KW-1185">Reference proteome</keyword>
<feature type="region of interest" description="Disordered" evidence="3">
    <location>
        <begin position="616"/>
        <end position="701"/>
    </location>
</feature>
<dbReference type="eggNOG" id="COG3055">
    <property type="taxonomic scope" value="Bacteria"/>
</dbReference>
<evidence type="ECO:0000256" key="3">
    <source>
        <dbReference type="SAM" id="MobiDB-lite"/>
    </source>
</evidence>
<dbReference type="InterPro" id="IPR013320">
    <property type="entry name" value="ConA-like_dom_sf"/>
</dbReference>
<organism evidence="5 6">
    <name type="scientific">Herpetosiphon aurantiacus (strain ATCC 23779 / DSM 785 / 114-95)</name>
    <dbReference type="NCBI Taxonomy" id="316274"/>
    <lineage>
        <taxon>Bacteria</taxon>
        <taxon>Bacillati</taxon>
        <taxon>Chloroflexota</taxon>
        <taxon>Chloroflexia</taxon>
        <taxon>Herpetosiphonales</taxon>
        <taxon>Herpetosiphonaceae</taxon>
        <taxon>Herpetosiphon</taxon>
    </lineage>
</organism>
<accession>A9AYV3</accession>
<dbReference type="InParanoid" id="A9AYV3"/>
<dbReference type="Proteomes" id="UP000000787">
    <property type="component" value="Chromosome"/>
</dbReference>
<dbReference type="SUPFAM" id="SSF49899">
    <property type="entry name" value="Concanavalin A-like lectins/glucanases"/>
    <property type="match status" value="1"/>
</dbReference>
<dbReference type="Pfam" id="PF24681">
    <property type="entry name" value="Kelch_KLHDC2_KLHL20_DRC7"/>
    <property type="match status" value="1"/>
</dbReference>
<dbReference type="HOGENOM" id="CLU_385325_0_0_0"/>
<keyword evidence="2" id="KW-0677">Repeat</keyword>
<gene>
    <name evidence="5" type="ordered locus">Haur_4361</name>
</gene>
<evidence type="ECO:0000256" key="2">
    <source>
        <dbReference type="ARBA" id="ARBA00022737"/>
    </source>
</evidence>
<keyword evidence="1" id="KW-0880">Kelch repeat</keyword>
<dbReference type="KEGG" id="hau:Haur_4361"/>
<dbReference type="SMART" id="SM00612">
    <property type="entry name" value="Kelch"/>
    <property type="match status" value="4"/>
</dbReference>
<dbReference type="PANTHER" id="PTHR46344:SF19">
    <property type="entry name" value="F-BOX DOMAIN-CONTAINING PROTEIN"/>
    <property type="match status" value="1"/>
</dbReference>